<dbReference type="Proteomes" id="UP000035036">
    <property type="component" value="Chromosome"/>
</dbReference>
<organism evidence="1 2">
    <name type="scientific">Geoalkalibacter subterraneus</name>
    <dbReference type="NCBI Taxonomy" id="483547"/>
    <lineage>
        <taxon>Bacteria</taxon>
        <taxon>Pseudomonadati</taxon>
        <taxon>Thermodesulfobacteriota</taxon>
        <taxon>Desulfuromonadia</taxon>
        <taxon>Desulfuromonadales</taxon>
        <taxon>Geoalkalibacteraceae</taxon>
        <taxon>Geoalkalibacter</taxon>
    </lineage>
</organism>
<protein>
    <submittedName>
        <fullName evidence="1">Uncharacterized protein</fullName>
    </submittedName>
</protein>
<proteinExistence type="predicted"/>
<evidence type="ECO:0000313" key="2">
    <source>
        <dbReference type="Proteomes" id="UP000035036"/>
    </source>
</evidence>
<reference evidence="1 2" key="1">
    <citation type="journal article" date="2015" name="Genome Announc.">
        <title>Genomes of Geoalkalibacter ferrihydriticus Z-0531T and Geoalkalibacter subterraneus Red1T, Two Haloalkaliphilic Metal-Reducing Deltaproteobacteria.</title>
        <authorList>
            <person name="Badalamenti J.P."/>
            <person name="Krajmalnik-Brown R."/>
            <person name="Torres C.I."/>
            <person name="Bond D.R."/>
        </authorList>
    </citation>
    <scope>NUCLEOTIDE SEQUENCE [LARGE SCALE GENOMIC DNA]</scope>
    <source>
        <strain evidence="1 2">Red1</strain>
    </source>
</reference>
<name>A0A0B5FLA8_9BACT</name>
<evidence type="ECO:0000313" key="1">
    <source>
        <dbReference type="EMBL" id="AJF05439.1"/>
    </source>
</evidence>
<dbReference type="KEGG" id="gsb:GSUB_00935"/>
<dbReference type="STRING" id="483547.GSUB_00935"/>
<dbReference type="EMBL" id="CP010311">
    <property type="protein sequence ID" value="AJF05439.1"/>
    <property type="molecule type" value="Genomic_DNA"/>
</dbReference>
<dbReference type="AlphaFoldDB" id="A0A0B5FLA8"/>
<gene>
    <name evidence="1" type="ORF">GSUB_00935</name>
</gene>
<accession>A0A0B5FLA8</accession>
<sequence>MGAKLWRHEWLDHFSMNYYRDMEDARYETEEQAVAAAKIKLAKQKEEKASLGIDNELNDWLYVVGPDGAGYRIDP</sequence>
<dbReference type="HOGENOM" id="CLU_2665906_0_0_7"/>
<keyword evidence="2" id="KW-1185">Reference proteome</keyword>